<organism evidence="1 2">
    <name type="scientific">Avena sativa</name>
    <name type="common">Oat</name>
    <dbReference type="NCBI Taxonomy" id="4498"/>
    <lineage>
        <taxon>Eukaryota</taxon>
        <taxon>Viridiplantae</taxon>
        <taxon>Streptophyta</taxon>
        <taxon>Embryophyta</taxon>
        <taxon>Tracheophyta</taxon>
        <taxon>Spermatophyta</taxon>
        <taxon>Magnoliopsida</taxon>
        <taxon>Liliopsida</taxon>
        <taxon>Poales</taxon>
        <taxon>Poaceae</taxon>
        <taxon>BOP clade</taxon>
        <taxon>Pooideae</taxon>
        <taxon>Poodae</taxon>
        <taxon>Poeae</taxon>
        <taxon>Poeae Chloroplast Group 1 (Aveneae type)</taxon>
        <taxon>Aveninae</taxon>
        <taxon>Avena</taxon>
    </lineage>
</organism>
<reference evidence="1" key="1">
    <citation type="submission" date="2021-05" db="EMBL/GenBank/DDBJ databases">
        <authorList>
            <person name="Scholz U."/>
            <person name="Mascher M."/>
            <person name="Fiebig A."/>
        </authorList>
    </citation>
    <scope>NUCLEOTIDE SEQUENCE [LARGE SCALE GENOMIC DNA]</scope>
</reference>
<proteinExistence type="predicted"/>
<evidence type="ECO:0000313" key="1">
    <source>
        <dbReference type="EnsemblPlants" id="AVESA.00010b.r2.1DG0160380.1.CDS.1"/>
    </source>
</evidence>
<sequence length="196" mass="21809">MPLIVSDAIVTLECAHTATSTAPSIFIRDPLYIRVASCGWISNYPHPTTPACRSTTIDRRRPVPYMEEFQEADVLWPDHRRAHDQPQRRESRQPHHVDVARAPRQASSSAPVGIPEVRSFQTAEQGSWARGYCGSDDDGVDSRASSASFVAPHEMAARRRCGEERSVCVGHGRTLKGRDLRSVRTAVLRMTGFVET</sequence>
<name>A0ACD5U1E0_AVESA</name>
<evidence type="ECO:0000313" key="2">
    <source>
        <dbReference type="Proteomes" id="UP001732700"/>
    </source>
</evidence>
<reference evidence="1" key="2">
    <citation type="submission" date="2025-09" db="UniProtKB">
        <authorList>
            <consortium name="EnsemblPlants"/>
        </authorList>
    </citation>
    <scope>IDENTIFICATION</scope>
</reference>
<accession>A0ACD5U1E0</accession>
<dbReference type="Proteomes" id="UP001732700">
    <property type="component" value="Chromosome 1D"/>
</dbReference>
<protein>
    <submittedName>
        <fullName evidence="1">Uncharacterized protein</fullName>
    </submittedName>
</protein>
<dbReference type="EnsemblPlants" id="AVESA.00010b.r2.1DG0160380.1">
    <property type="protein sequence ID" value="AVESA.00010b.r2.1DG0160380.1.CDS.1"/>
    <property type="gene ID" value="AVESA.00010b.r2.1DG0160380"/>
</dbReference>
<keyword evidence="2" id="KW-1185">Reference proteome</keyword>